<accession>A0A146JZM8</accession>
<feature type="non-terminal residue" evidence="2">
    <location>
        <position position="1"/>
    </location>
</feature>
<keyword evidence="1" id="KW-0812">Transmembrane</keyword>
<dbReference type="EMBL" id="GDID01007777">
    <property type="protein sequence ID" value="JAP88829.1"/>
    <property type="molecule type" value="Transcribed_RNA"/>
</dbReference>
<evidence type="ECO:0000256" key="1">
    <source>
        <dbReference type="SAM" id="Phobius"/>
    </source>
</evidence>
<evidence type="ECO:0000313" key="2">
    <source>
        <dbReference type="EMBL" id="JAP88829.1"/>
    </source>
</evidence>
<reference evidence="2" key="1">
    <citation type="submission" date="2015-07" db="EMBL/GenBank/DDBJ databases">
        <title>Adaptation to a free-living lifestyle via gene acquisitions in the diplomonad Trepomonas sp. PC1.</title>
        <authorList>
            <person name="Xu F."/>
            <person name="Jerlstrom-Hultqvist J."/>
            <person name="Kolisko M."/>
            <person name="Simpson A.G.B."/>
            <person name="Roger A.J."/>
            <person name="Svard S.G."/>
            <person name="Andersson J.O."/>
        </authorList>
    </citation>
    <scope>NUCLEOTIDE SEQUENCE</scope>
    <source>
        <strain evidence="2">PC1</strain>
    </source>
</reference>
<name>A0A146JZM8_9EUKA</name>
<keyword evidence="1" id="KW-0472">Membrane</keyword>
<organism evidence="2">
    <name type="scientific">Trepomonas sp. PC1</name>
    <dbReference type="NCBI Taxonomy" id="1076344"/>
    <lineage>
        <taxon>Eukaryota</taxon>
        <taxon>Metamonada</taxon>
        <taxon>Diplomonadida</taxon>
        <taxon>Hexamitidae</taxon>
        <taxon>Hexamitinae</taxon>
        <taxon>Trepomonas</taxon>
    </lineage>
</organism>
<sequence length="324" mass="37340">DNSLTLTPYPIYGSGCMVQSDSDNVYVDLILNNKLIHSHLYGIQELTNITAFQPNYVSFLKKFSIPNLQISDLQKEFENNLTILFRTEAFGRNSTISHKIDDISNIKSEGHYQSATLEIYRGKGYLEMIHLPNLTVHNFTGAIIFIRTANYKKELKIHYPRCQDIKEFFPITPEEEDIFFYNWVHVDVFLMNFSKIESVVTLQANVIYKLFDSAQVYILSDQVCVLSPSFSDREYSLQLEIGESKYNFRATYQGSVGSICLLTDVDLTDSANQDVSLKVQSAYVRDISVTYLVYGQNCWQLWVGGLVSVMLFALLWFFWVMKDL</sequence>
<feature type="transmembrane region" description="Helical" evidence="1">
    <location>
        <begin position="299"/>
        <end position="320"/>
    </location>
</feature>
<gene>
    <name evidence="2" type="ORF">TPC1_31676</name>
</gene>
<keyword evidence="1" id="KW-1133">Transmembrane helix</keyword>
<dbReference type="AlphaFoldDB" id="A0A146JZM8"/>
<proteinExistence type="predicted"/>
<protein>
    <submittedName>
        <fullName evidence="2">Uncharacterized protein</fullName>
    </submittedName>
</protein>